<keyword evidence="2" id="KW-1185">Reference proteome</keyword>
<proteinExistence type="predicted"/>
<dbReference type="EMBL" id="JACCBF010000001">
    <property type="protein sequence ID" value="NYD33310.1"/>
    <property type="molecule type" value="Genomic_DNA"/>
</dbReference>
<sequence length="52" mass="6020">MVDGGFGTGQTYGARMVDLDLWMAMKGRAFRRIFHLWKKTRSAKLTPFPGEW</sequence>
<gene>
    <name evidence="1" type="ORF">BJ958_004856</name>
</gene>
<dbReference type="AlphaFoldDB" id="A0A852RWR8"/>
<accession>A0A852RWR8</accession>
<protein>
    <submittedName>
        <fullName evidence="1">Uncharacterized protein</fullName>
    </submittedName>
</protein>
<dbReference type="Proteomes" id="UP000582231">
    <property type="component" value="Unassembled WGS sequence"/>
</dbReference>
<evidence type="ECO:0000313" key="1">
    <source>
        <dbReference type="EMBL" id="NYD33310.1"/>
    </source>
</evidence>
<comment type="caution">
    <text evidence="1">The sequence shown here is derived from an EMBL/GenBank/DDBJ whole genome shotgun (WGS) entry which is preliminary data.</text>
</comment>
<organism evidence="1 2">
    <name type="scientific">Nocardioides kongjuensis</name>
    <dbReference type="NCBI Taxonomy" id="349522"/>
    <lineage>
        <taxon>Bacteria</taxon>
        <taxon>Bacillati</taxon>
        <taxon>Actinomycetota</taxon>
        <taxon>Actinomycetes</taxon>
        <taxon>Propionibacteriales</taxon>
        <taxon>Nocardioidaceae</taxon>
        <taxon>Nocardioides</taxon>
    </lineage>
</organism>
<evidence type="ECO:0000313" key="2">
    <source>
        <dbReference type="Proteomes" id="UP000582231"/>
    </source>
</evidence>
<name>A0A852RWR8_9ACTN</name>
<reference evidence="1 2" key="1">
    <citation type="submission" date="2020-07" db="EMBL/GenBank/DDBJ databases">
        <title>Sequencing the genomes of 1000 actinobacteria strains.</title>
        <authorList>
            <person name="Klenk H.-P."/>
        </authorList>
    </citation>
    <scope>NUCLEOTIDE SEQUENCE [LARGE SCALE GENOMIC DNA]</scope>
    <source>
        <strain evidence="1 2">DSM 19082</strain>
    </source>
</reference>